<dbReference type="EMBL" id="CCBN010000005">
    <property type="protein sequence ID" value="CDO53364.1"/>
    <property type="molecule type" value="Genomic_DNA"/>
</dbReference>
<proteinExistence type="predicted"/>
<keyword evidence="2" id="KW-1185">Reference proteome</keyword>
<evidence type="ECO:0000313" key="2">
    <source>
        <dbReference type="Proteomes" id="UP000242525"/>
    </source>
</evidence>
<organism evidence="1 2">
    <name type="scientific">Geotrichum candidum</name>
    <name type="common">Oospora lactis</name>
    <name type="synonym">Dipodascus geotrichum</name>
    <dbReference type="NCBI Taxonomy" id="1173061"/>
    <lineage>
        <taxon>Eukaryota</taxon>
        <taxon>Fungi</taxon>
        <taxon>Dikarya</taxon>
        <taxon>Ascomycota</taxon>
        <taxon>Saccharomycotina</taxon>
        <taxon>Dipodascomycetes</taxon>
        <taxon>Dipodascales</taxon>
        <taxon>Dipodascaceae</taxon>
        <taxon>Geotrichum</taxon>
    </lineage>
</organism>
<dbReference type="AlphaFoldDB" id="A0A0J9X987"/>
<gene>
    <name evidence="1" type="ORF">BN980_GECA05s00604g</name>
</gene>
<protein>
    <submittedName>
        <fullName evidence="1">Uncharacterized protein</fullName>
    </submittedName>
</protein>
<name>A0A0J9X987_GEOCN</name>
<dbReference type="OrthoDB" id="4013163at2759"/>
<dbReference type="Proteomes" id="UP000242525">
    <property type="component" value="Unassembled WGS sequence"/>
</dbReference>
<evidence type="ECO:0000313" key="1">
    <source>
        <dbReference type="EMBL" id="CDO53364.1"/>
    </source>
</evidence>
<comment type="caution">
    <text evidence="1">The sequence shown here is derived from an EMBL/GenBank/DDBJ whole genome shotgun (WGS) entry which is preliminary data.</text>
</comment>
<sequence>MLSAASTFGLVVIEDEKTASFESQPSAAALWSNYYSIPFDLLNPADLQLLGLPATTQFVKLGSGAELREAFGSGVDLISSHGLYVPRENTSLLFLFNTTVADNRPHHFGIKQAGESGKEADVMQIIQASLPLGLPNYHYVSQYSLLAPRTVVDNLAHRQQLAAAAGEYPDESPHQLLPAGVPFRSATHWIRESGLKKMAIPLSTSMIKKSDFILTFIFNGADDLTDLYGHTPNPAGNAPDGTVSAFHAFENLGAELPQAKVSAYREAQRFIDEALLLSRSDVAKAVLSSSSRFFDEFAKRWIANMGFDTLLYSTFCQVNALYFEQSYCLKFDKGTPTSSNNQNSASAGNATAMISLLALEEEMPHKYQSRLHQAGLLKRRGLESSVMENYELLETKTDTAIENIRVFMESVQRHAKQTRKKTCKNFYQKYFQRVALVFFY</sequence>
<accession>A0A0J9X987</accession>
<reference evidence="1" key="1">
    <citation type="submission" date="2014-03" db="EMBL/GenBank/DDBJ databases">
        <authorList>
            <person name="Casaregola S."/>
        </authorList>
    </citation>
    <scope>NUCLEOTIDE SEQUENCE [LARGE SCALE GENOMIC DNA]</scope>
    <source>
        <strain evidence="1">CLIB 918</strain>
    </source>
</reference>